<evidence type="ECO:0000313" key="1">
    <source>
        <dbReference type="EMBL" id="RHX86233.1"/>
    </source>
</evidence>
<evidence type="ECO:0000313" key="2">
    <source>
        <dbReference type="Proteomes" id="UP000266669"/>
    </source>
</evidence>
<reference evidence="2" key="1">
    <citation type="submission" date="2018-05" db="EMBL/GenBank/DDBJ databases">
        <title>Leptospira yasudae sp. nov. and Leptospira stimsonii sp. nov., two pathogenic species of the genus Leptospira isolated from environmental sources.</title>
        <authorList>
            <person name="Casanovas-Massana A."/>
            <person name="Hamond C."/>
            <person name="Santos L.A."/>
            <person name="Hacker K.P."/>
            <person name="Balassiano I."/>
            <person name="Medeiros M.A."/>
            <person name="Reis M.G."/>
            <person name="Ko A.I."/>
            <person name="Wunder E.A."/>
        </authorList>
    </citation>
    <scope>NUCLEOTIDE SEQUENCE [LARGE SCALE GENOMIC DNA]</scope>
    <source>
        <strain evidence="2">AMB6-RJ</strain>
    </source>
</reference>
<sequence length="69" mass="8298">MRVILEKGVLFFHFLTRKFYFLKRNCLLSPSKAVTRRGIETISFIFFRKGIEFCDLEIKLCRKQDTSNF</sequence>
<organism evidence="1 2">
    <name type="scientific">Leptospira stimsonii</name>
    <dbReference type="NCBI Taxonomy" id="2202203"/>
    <lineage>
        <taxon>Bacteria</taxon>
        <taxon>Pseudomonadati</taxon>
        <taxon>Spirochaetota</taxon>
        <taxon>Spirochaetia</taxon>
        <taxon>Leptospirales</taxon>
        <taxon>Leptospiraceae</taxon>
        <taxon>Leptospira</taxon>
    </lineage>
</organism>
<gene>
    <name evidence="1" type="ORF">DLM78_10295</name>
</gene>
<proteinExistence type="predicted"/>
<comment type="caution">
    <text evidence="1">The sequence shown here is derived from an EMBL/GenBank/DDBJ whole genome shotgun (WGS) entry which is preliminary data.</text>
</comment>
<protein>
    <submittedName>
        <fullName evidence="1">Uncharacterized protein</fullName>
    </submittedName>
</protein>
<dbReference type="EMBL" id="QHCS01000002">
    <property type="protein sequence ID" value="RHX86233.1"/>
    <property type="molecule type" value="Genomic_DNA"/>
</dbReference>
<accession>A0A8B3CSQ9</accession>
<name>A0A8B3CSQ9_9LEPT</name>
<dbReference type="Proteomes" id="UP000266669">
    <property type="component" value="Unassembled WGS sequence"/>
</dbReference>
<dbReference type="AlphaFoldDB" id="A0A8B3CSQ9"/>